<reference evidence="10 11" key="1">
    <citation type="submission" date="2013-04" db="EMBL/GenBank/DDBJ databases">
        <title>Hyphomonas hirschiana VP5 Genome Sequencing.</title>
        <authorList>
            <person name="Lai Q."/>
            <person name="Shao Z."/>
        </authorList>
    </citation>
    <scope>NUCLEOTIDE SEQUENCE [LARGE SCALE GENOMIC DNA]</scope>
    <source>
        <strain evidence="10 11">VP5</strain>
    </source>
</reference>
<dbReference type="GO" id="GO:0005886">
    <property type="term" value="C:plasma membrane"/>
    <property type="evidence" value="ECO:0007669"/>
    <property type="project" value="UniProtKB-SubCell"/>
</dbReference>
<organism evidence="10 11">
    <name type="scientific">Hyphomonas hirschiana VP5</name>
    <dbReference type="NCBI Taxonomy" id="1280951"/>
    <lineage>
        <taxon>Bacteria</taxon>
        <taxon>Pseudomonadati</taxon>
        <taxon>Pseudomonadota</taxon>
        <taxon>Alphaproteobacteria</taxon>
        <taxon>Hyphomonadales</taxon>
        <taxon>Hyphomonadaceae</taxon>
        <taxon>Hyphomonas</taxon>
    </lineage>
</organism>
<protein>
    <submittedName>
        <fullName evidence="10">General secretion pathway protein F</fullName>
    </submittedName>
</protein>
<dbReference type="Pfam" id="PF00482">
    <property type="entry name" value="T2SSF"/>
    <property type="match status" value="2"/>
</dbReference>
<comment type="caution">
    <text evidence="10">The sequence shown here is derived from an EMBL/GenBank/DDBJ whole genome shotgun (WGS) entry which is preliminary data.</text>
</comment>
<feature type="transmembrane region" description="Helical" evidence="8">
    <location>
        <begin position="375"/>
        <end position="395"/>
    </location>
</feature>
<accession>A0A059FWR3</accession>
<feature type="transmembrane region" description="Helical" evidence="8">
    <location>
        <begin position="221"/>
        <end position="240"/>
    </location>
</feature>
<evidence type="ECO:0000256" key="8">
    <source>
        <dbReference type="SAM" id="Phobius"/>
    </source>
</evidence>
<keyword evidence="4" id="KW-0997">Cell inner membrane</keyword>
<keyword evidence="5 8" id="KW-0812">Transmembrane</keyword>
<dbReference type="FunFam" id="1.20.81.30:FF:000001">
    <property type="entry name" value="Type II secretion system protein F"/>
    <property type="match status" value="1"/>
</dbReference>
<dbReference type="GO" id="GO:0015628">
    <property type="term" value="P:protein secretion by the type II secretion system"/>
    <property type="evidence" value="ECO:0007669"/>
    <property type="project" value="TreeGrafter"/>
</dbReference>
<dbReference type="RefSeq" id="WP_011646868.1">
    <property type="nucleotide sequence ID" value="NZ_ARYI01000005.1"/>
</dbReference>
<comment type="similarity">
    <text evidence="2">Belongs to the GSP F family.</text>
</comment>
<evidence type="ECO:0000256" key="6">
    <source>
        <dbReference type="ARBA" id="ARBA00022989"/>
    </source>
</evidence>
<evidence type="ECO:0000256" key="2">
    <source>
        <dbReference type="ARBA" id="ARBA00005745"/>
    </source>
</evidence>
<dbReference type="Proteomes" id="UP000025061">
    <property type="component" value="Unassembled WGS sequence"/>
</dbReference>
<dbReference type="InterPro" id="IPR003004">
    <property type="entry name" value="GspF/PilC"/>
</dbReference>
<evidence type="ECO:0000256" key="1">
    <source>
        <dbReference type="ARBA" id="ARBA00004429"/>
    </source>
</evidence>
<proteinExistence type="inferred from homology"/>
<dbReference type="EMBL" id="ARYI01000005">
    <property type="protein sequence ID" value="KCZ95017.1"/>
    <property type="molecule type" value="Genomic_DNA"/>
</dbReference>
<evidence type="ECO:0000313" key="11">
    <source>
        <dbReference type="Proteomes" id="UP000025061"/>
    </source>
</evidence>
<evidence type="ECO:0000256" key="3">
    <source>
        <dbReference type="ARBA" id="ARBA00022475"/>
    </source>
</evidence>
<evidence type="ECO:0000256" key="4">
    <source>
        <dbReference type="ARBA" id="ARBA00022519"/>
    </source>
</evidence>
<keyword evidence="7 8" id="KW-0472">Membrane</keyword>
<comment type="subcellular location">
    <subcellularLocation>
        <location evidence="1">Cell inner membrane</location>
        <topology evidence="1">Multi-pass membrane protein</topology>
    </subcellularLocation>
</comment>
<dbReference type="Gene3D" id="1.20.81.30">
    <property type="entry name" value="Type II secretion system (T2SS), domain F"/>
    <property type="match status" value="2"/>
</dbReference>
<dbReference type="AlphaFoldDB" id="A0A059FWR3"/>
<dbReference type="InterPro" id="IPR042094">
    <property type="entry name" value="T2SS_GspF_sf"/>
</dbReference>
<name>A0A059FWR3_9PROT</name>
<keyword evidence="3" id="KW-1003">Cell membrane</keyword>
<keyword evidence="6 8" id="KW-1133">Transmembrane helix</keyword>
<sequence length="403" mass="43106">MAAFEYKALTADGRRTSGVISADTARAARKELRDRQLTPVALTEARGEKALGFAGAGRLSEKDRTLLTRQLAVLVSSGMTIEQALTAAAGDSDASPQRGLLLGVRSQVMEGSTLAEAMRAAPRAFPPLFRAVVSSGESSGRLGLVLDQLAHHLERSYRLRTLVRSALIYPAILGIMATLMVTALMVWVVPKLVEQFAMLGADELPPLTRFVIGLSGFVRDWGLFVLVGGAICLYLSTIVLKAPAWKLRWDAFVLRIPFFGDMARKVSAARFARIHATMSGAGATVLESLSGARNAMGNMVFRSAADQILEIVQRGGALSSAMKSTGVFPQMMVHMVASGEAARNVPAMMNRAADFLEDEFETATNVALGLLEPMIIIFLGGIVGTIVLSIMLPIMQLNTLALG</sequence>
<dbReference type="PRINTS" id="PR00812">
    <property type="entry name" value="BCTERIALGSPF"/>
</dbReference>
<evidence type="ECO:0000256" key="7">
    <source>
        <dbReference type="ARBA" id="ARBA00023136"/>
    </source>
</evidence>
<dbReference type="OrthoDB" id="9805682at2"/>
<dbReference type="PATRIC" id="fig|1280951.3.peg.1458"/>
<dbReference type="PANTHER" id="PTHR30012">
    <property type="entry name" value="GENERAL SECRETION PATHWAY PROTEIN"/>
    <property type="match status" value="1"/>
</dbReference>
<evidence type="ECO:0000256" key="5">
    <source>
        <dbReference type="ARBA" id="ARBA00022692"/>
    </source>
</evidence>
<feature type="transmembrane region" description="Helical" evidence="8">
    <location>
        <begin position="166"/>
        <end position="189"/>
    </location>
</feature>
<evidence type="ECO:0000313" key="10">
    <source>
        <dbReference type="EMBL" id="KCZ95017.1"/>
    </source>
</evidence>
<dbReference type="PANTHER" id="PTHR30012:SF0">
    <property type="entry name" value="TYPE II SECRETION SYSTEM PROTEIN F-RELATED"/>
    <property type="match status" value="1"/>
</dbReference>
<feature type="domain" description="Type II secretion system protein GspF" evidence="9">
    <location>
        <begin position="68"/>
        <end position="190"/>
    </location>
</feature>
<dbReference type="InterPro" id="IPR018076">
    <property type="entry name" value="T2SS_GspF_dom"/>
</dbReference>
<keyword evidence="11" id="KW-1185">Reference proteome</keyword>
<evidence type="ECO:0000259" key="9">
    <source>
        <dbReference type="Pfam" id="PF00482"/>
    </source>
</evidence>
<gene>
    <name evidence="10" type="ORF">HHI_07207</name>
</gene>
<feature type="domain" description="Type II secretion system protein GspF" evidence="9">
    <location>
        <begin position="271"/>
        <end position="393"/>
    </location>
</feature>